<dbReference type="InterPro" id="IPR017243">
    <property type="entry name" value="Bloc1s5"/>
</dbReference>
<reference evidence="3 4" key="1">
    <citation type="journal article" date="2021" name="BMC Biol.">
        <title>Horizontally acquired antibacterial genes associated with adaptive radiation of ladybird beetles.</title>
        <authorList>
            <person name="Li H.S."/>
            <person name="Tang X.F."/>
            <person name="Huang Y.H."/>
            <person name="Xu Z.Y."/>
            <person name="Chen M.L."/>
            <person name="Du X.Y."/>
            <person name="Qiu B.Y."/>
            <person name="Chen P.T."/>
            <person name="Zhang W."/>
            <person name="Slipinski A."/>
            <person name="Escalona H.E."/>
            <person name="Waterhouse R.M."/>
            <person name="Zwick A."/>
            <person name="Pang H."/>
        </authorList>
    </citation>
    <scope>NUCLEOTIDE SEQUENCE [LARGE SCALE GENOMIC DNA]</scope>
    <source>
        <strain evidence="3">SYSU2018</strain>
    </source>
</reference>
<evidence type="ECO:0000256" key="2">
    <source>
        <dbReference type="ARBA" id="ARBA00019580"/>
    </source>
</evidence>
<dbReference type="EMBL" id="JABFTP020000186">
    <property type="protein sequence ID" value="KAL3290081.1"/>
    <property type="molecule type" value="Genomic_DNA"/>
</dbReference>
<dbReference type="PANTHER" id="PTHR31784:SF2">
    <property type="entry name" value="BIOGENESIS OF LYSOSOME-RELATED ORGANELLES COMPLEX 1 SUBUNIT 5"/>
    <property type="match status" value="1"/>
</dbReference>
<dbReference type="Proteomes" id="UP001516400">
    <property type="component" value="Unassembled WGS sequence"/>
</dbReference>
<sequence length="150" mass="17902">MSEITKDVRNIWKRLFDHTHFLNGEINFLLNEFEVKRGDKEVNELFLIVENITDLKDTQIGKVNKILDTNLQELNENLAESLSLSKRILDLEGKYKEDSTLETSRDKRKIIWDQFMSNITEKYSEINNSYEQKENNLRIHYTDITKQTHH</sequence>
<evidence type="ECO:0000313" key="4">
    <source>
        <dbReference type="Proteomes" id="UP001516400"/>
    </source>
</evidence>
<comment type="caution">
    <text evidence="3">The sequence shown here is derived from an EMBL/GenBank/DDBJ whole genome shotgun (WGS) entry which is preliminary data.</text>
</comment>
<proteinExistence type="inferred from homology"/>
<dbReference type="Pfam" id="PF14942">
    <property type="entry name" value="Muted"/>
    <property type="match status" value="1"/>
</dbReference>
<comment type="similarity">
    <text evidence="1">Belongs to the BLOC1S5 family.</text>
</comment>
<gene>
    <name evidence="3" type="ORF">HHI36_023450</name>
</gene>
<protein>
    <recommendedName>
        <fullName evidence="2">Biogenesis of lysosome-related organelles complex 1 subunit 5</fullName>
    </recommendedName>
</protein>
<accession>A0ABD2PH65</accession>
<name>A0ABD2PH65_9CUCU</name>
<evidence type="ECO:0000256" key="1">
    <source>
        <dbReference type="ARBA" id="ARBA00010754"/>
    </source>
</evidence>
<dbReference type="AlphaFoldDB" id="A0ABD2PH65"/>
<keyword evidence="4" id="KW-1185">Reference proteome</keyword>
<dbReference type="PANTHER" id="PTHR31784">
    <property type="entry name" value="BIOGENESIS OF LYSOSOME-RELATED ORGANELLES COMPLEX 1 SUBUNIT 5"/>
    <property type="match status" value="1"/>
</dbReference>
<organism evidence="3 4">
    <name type="scientific">Cryptolaemus montrouzieri</name>
    <dbReference type="NCBI Taxonomy" id="559131"/>
    <lineage>
        <taxon>Eukaryota</taxon>
        <taxon>Metazoa</taxon>
        <taxon>Ecdysozoa</taxon>
        <taxon>Arthropoda</taxon>
        <taxon>Hexapoda</taxon>
        <taxon>Insecta</taxon>
        <taxon>Pterygota</taxon>
        <taxon>Neoptera</taxon>
        <taxon>Endopterygota</taxon>
        <taxon>Coleoptera</taxon>
        <taxon>Polyphaga</taxon>
        <taxon>Cucujiformia</taxon>
        <taxon>Coccinelloidea</taxon>
        <taxon>Coccinellidae</taxon>
        <taxon>Scymninae</taxon>
        <taxon>Scymnini</taxon>
        <taxon>Cryptolaemus</taxon>
    </lineage>
</organism>
<evidence type="ECO:0000313" key="3">
    <source>
        <dbReference type="EMBL" id="KAL3290081.1"/>
    </source>
</evidence>